<dbReference type="FunFam" id="3.40.50.10180:FF:000001">
    <property type="entry name" value="Glycerate kinase"/>
    <property type="match status" value="1"/>
</dbReference>
<dbReference type="PANTHER" id="PTHR12227">
    <property type="entry name" value="GLYCERATE KINASE"/>
    <property type="match status" value="1"/>
</dbReference>
<evidence type="ECO:0000256" key="3">
    <source>
        <dbReference type="ARBA" id="ARBA00012101"/>
    </source>
</evidence>
<keyword evidence="8" id="KW-0067">ATP-binding</keyword>
<organism evidence="11 12">
    <name type="scientific">Stegodyphus mimosarum</name>
    <name type="common">African social velvet spider</name>
    <dbReference type="NCBI Taxonomy" id="407821"/>
    <lineage>
        <taxon>Eukaryota</taxon>
        <taxon>Metazoa</taxon>
        <taxon>Ecdysozoa</taxon>
        <taxon>Arthropoda</taxon>
        <taxon>Chelicerata</taxon>
        <taxon>Arachnida</taxon>
        <taxon>Araneae</taxon>
        <taxon>Araneomorphae</taxon>
        <taxon>Entelegynae</taxon>
        <taxon>Eresoidea</taxon>
        <taxon>Eresidae</taxon>
        <taxon>Stegodyphus</taxon>
    </lineage>
</organism>
<evidence type="ECO:0000256" key="1">
    <source>
        <dbReference type="ARBA" id="ARBA00000694"/>
    </source>
</evidence>
<protein>
    <recommendedName>
        <fullName evidence="4">Glycerate kinase</fullName>
        <ecNumber evidence="3">2.7.1.31</ecNumber>
    </recommendedName>
</protein>
<evidence type="ECO:0000259" key="10">
    <source>
        <dbReference type="Pfam" id="PF13660"/>
    </source>
</evidence>
<gene>
    <name evidence="11" type="ORF">X975_02662</name>
</gene>
<reference evidence="11 12" key="1">
    <citation type="submission" date="2013-11" db="EMBL/GenBank/DDBJ databases">
        <title>Genome sequencing of Stegodyphus mimosarum.</title>
        <authorList>
            <person name="Bechsgaard J."/>
        </authorList>
    </citation>
    <scope>NUCLEOTIDE SEQUENCE [LARGE SCALE GENOMIC DNA]</scope>
</reference>
<feature type="domain" description="MOFRL" evidence="9">
    <location>
        <begin position="300"/>
        <end position="411"/>
    </location>
</feature>
<evidence type="ECO:0000256" key="2">
    <source>
        <dbReference type="ARBA" id="ARBA00005393"/>
    </source>
</evidence>
<dbReference type="InterPro" id="IPR039760">
    <property type="entry name" value="MOFRL_protein"/>
</dbReference>
<comment type="catalytic activity">
    <reaction evidence="1">
        <text>(R)-glycerate + ATP = (2R)-3-phosphoglycerate + ADP + H(+)</text>
        <dbReference type="Rhea" id="RHEA:23516"/>
        <dbReference type="ChEBI" id="CHEBI:15378"/>
        <dbReference type="ChEBI" id="CHEBI:16659"/>
        <dbReference type="ChEBI" id="CHEBI:30616"/>
        <dbReference type="ChEBI" id="CHEBI:58272"/>
        <dbReference type="ChEBI" id="CHEBI:456216"/>
        <dbReference type="EC" id="2.7.1.31"/>
    </reaction>
</comment>
<dbReference type="GO" id="GO:0005737">
    <property type="term" value="C:cytoplasm"/>
    <property type="evidence" value="ECO:0007669"/>
    <property type="project" value="TreeGrafter"/>
</dbReference>
<dbReference type="OrthoDB" id="44918at2759"/>
<proteinExistence type="inferred from homology"/>
<dbReference type="STRING" id="407821.A0A087UEB1"/>
<evidence type="ECO:0000256" key="8">
    <source>
        <dbReference type="ARBA" id="ARBA00022840"/>
    </source>
</evidence>
<dbReference type="Proteomes" id="UP000054359">
    <property type="component" value="Unassembled WGS sequence"/>
</dbReference>
<dbReference type="OMA" id="GKAAWRM"/>
<feature type="non-terminal residue" evidence="11">
    <location>
        <position position="420"/>
    </location>
</feature>
<dbReference type="GO" id="GO:0008887">
    <property type="term" value="F:glycerate kinase activity"/>
    <property type="evidence" value="ECO:0007669"/>
    <property type="project" value="UniProtKB-EC"/>
</dbReference>
<dbReference type="InterPro" id="IPR037035">
    <property type="entry name" value="GK-like_C_sf"/>
</dbReference>
<dbReference type="PANTHER" id="PTHR12227:SF0">
    <property type="entry name" value="GLYCERATE KINASE"/>
    <property type="match status" value="1"/>
</dbReference>
<evidence type="ECO:0000256" key="7">
    <source>
        <dbReference type="ARBA" id="ARBA00022777"/>
    </source>
</evidence>
<keyword evidence="6" id="KW-0547">Nucleotide-binding</keyword>
<evidence type="ECO:0000256" key="5">
    <source>
        <dbReference type="ARBA" id="ARBA00022679"/>
    </source>
</evidence>
<dbReference type="AlphaFoldDB" id="A0A087UEB1"/>
<dbReference type="InterPro" id="IPR038614">
    <property type="entry name" value="GK_N_sf"/>
</dbReference>
<evidence type="ECO:0000313" key="12">
    <source>
        <dbReference type="Proteomes" id="UP000054359"/>
    </source>
</evidence>
<evidence type="ECO:0000313" key="11">
    <source>
        <dbReference type="EMBL" id="KFM75700.1"/>
    </source>
</evidence>
<dbReference type="InterPro" id="IPR025286">
    <property type="entry name" value="MOFRL_assoc_dom"/>
</dbReference>
<comment type="similarity">
    <text evidence="2">Belongs to the glycerate kinase type-2 family.</text>
</comment>
<name>A0A087UEB1_STEMI</name>
<evidence type="ECO:0000256" key="6">
    <source>
        <dbReference type="ARBA" id="ARBA00022741"/>
    </source>
</evidence>
<sequence length="420" mass="45189">MAAALEELLEEHIVSGILSVPEGIQTLHNSNDGKQKHKLQSCIQIFEGAANNIPDEKSLFAASKISQLVVSLNQSHLLFVLITGGGSALLPAPKPPLTLSEKQKVIKLLASKGATIEEMNAVRKRLSLLKGGGLAEIAKPATVVSLILSDIIGDPLDFIASAPTVENTDDPTLPMNIIVKYNLKNHLPTSAIRLLQQIPDEVKSGSKKCFDYVNNYIIGNNMIALKAAFSEAEQQQYIPFIITNLLQGTARNIGEKLIICMEAALRQNTDTVFKICNEIELQPELVLDAIAQLKNSKKGICLLFGGETTVEVRGKGVGGRNQELALAAALQLYHKQSEYCITLLSAGTDGIDGPTPAAGAIATKDVIATANKEGTDAIQFLNENDSYTFFSQVGKGQWLIKSGHTGTNVMDIIIILISRI</sequence>
<accession>A0A087UEB1</accession>
<evidence type="ECO:0000259" key="9">
    <source>
        <dbReference type="Pfam" id="PF05161"/>
    </source>
</evidence>
<dbReference type="Gene3D" id="3.40.50.10180">
    <property type="entry name" value="Glycerate kinase, MOFRL-like N-terminal domain"/>
    <property type="match status" value="1"/>
</dbReference>
<dbReference type="Pfam" id="PF05161">
    <property type="entry name" value="MOFRL"/>
    <property type="match status" value="1"/>
</dbReference>
<keyword evidence="7 11" id="KW-0418">Kinase</keyword>
<dbReference type="Pfam" id="PF13660">
    <property type="entry name" value="DUF4147"/>
    <property type="match status" value="1"/>
</dbReference>
<keyword evidence="5" id="KW-0808">Transferase</keyword>
<dbReference type="EC" id="2.7.1.31" evidence="3"/>
<feature type="domain" description="MOFRL-associated" evidence="10">
    <location>
        <begin position="1"/>
        <end position="196"/>
    </location>
</feature>
<keyword evidence="12" id="KW-1185">Reference proteome</keyword>
<dbReference type="EMBL" id="KK119429">
    <property type="protein sequence ID" value="KFM75700.1"/>
    <property type="molecule type" value="Genomic_DNA"/>
</dbReference>
<dbReference type="SUPFAM" id="SSF82544">
    <property type="entry name" value="GckA/TtuD-like"/>
    <property type="match status" value="1"/>
</dbReference>
<dbReference type="InterPro" id="IPR007835">
    <property type="entry name" value="MOFRL"/>
</dbReference>
<dbReference type="GO" id="GO:0005524">
    <property type="term" value="F:ATP binding"/>
    <property type="evidence" value="ECO:0007669"/>
    <property type="project" value="UniProtKB-KW"/>
</dbReference>
<evidence type="ECO:0000256" key="4">
    <source>
        <dbReference type="ARBA" id="ARBA00020720"/>
    </source>
</evidence>
<dbReference type="Gene3D" id="3.40.1480.10">
    <property type="entry name" value="MOFRL domain"/>
    <property type="match status" value="1"/>
</dbReference>